<accession>A0ABS8U1L2</accession>
<evidence type="ECO:0000256" key="3">
    <source>
        <dbReference type="ARBA" id="ARBA00022448"/>
    </source>
</evidence>
<evidence type="ECO:0000313" key="12">
    <source>
        <dbReference type="EMBL" id="MCD8739965.1"/>
    </source>
</evidence>
<keyword evidence="5" id="KW-0997">Cell inner membrane</keyword>
<organism evidence="12 13">
    <name type="scientific">Mucilaginibacter roseus</name>
    <dbReference type="NCBI Taxonomy" id="1528868"/>
    <lineage>
        <taxon>Bacteria</taxon>
        <taxon>Pseudomonadati</taxon>
        <taxon>Bacteroidota</taxon>
        <taxon>Sphingobacteriia</taxon>
        <taxon>Sphingobacteriales</taxon>
        <taxon>Sphingobacteriaceae</taxon>
        <taxon>Mucilaginibacter</taxon>
    </lineage>
</organism>
<keyword evidence="13" id="KW-1185">Reference proteome</keyword>
<evidence type="ECO:0000256" key="2">
    <source>
        <dbReference type="ARBA" id="ARBA00006555"/>
    </source>
</evidence>
<dbReference type="InterPro" id="IPR051045">
    <property type="entry name" value="TonB-dependent_transducer"/>
</dbReference>
<keyword evidence="4" id="KW-1003">Cell membrane</keyword>
<dbReference type="NCBIfam" id="TIGR01352">
    <property type="entry name" value="tonB_Cterm"/>
    <property type="match status" value="1"/>
</dbReference>
<keyword evidence="9" id="KW-0472">Membrane</keyword>
<dbReference type="EMBL" id="JAJPWV010000002">
    <property type="protein sequence ID" value="MCD8739965.1"/>
    <property type="molecule type" value="Genomic_DNA"/>
</dbReference>
<gene>
    <name evidence="12" type="ORF">LT679_05080</name>
</gene>
<comment type="similarity">
    <text evidence="2">Belongs to the TonB family.</text>
</comment>
<evidence type="ECO:0000256" key="1">
    <source>
        <dbReference type="ARBA" id="ARBA00004383"/>
    </source>
</evidence>
<dbReference type="Pfam" id="PF03544">
    <property type="entry name" value="TonB_C"/>
    <property type="match status" value="1"/>
</dbReference>
<comment type="subcellular location">
    <subcellularLocation>
        <location evidence="1">Cell inner membrane</location>
        <topology evidence="1">Single-pass membrane protein</topology>
        <orientation evidence="1">Periplasmic side</orientation>
    </subcellularLocation>
</comment>
<keyword evidence="7" id="KW-0653">Protein transport</keyword>
<evidence type="ECO:0000256" key="7">
    <source>
        <dbReference type="ARBA" id="ARBA00022927"/>
    </source>
</evidence>
<protein>
    <submittedName>
        <fullName evidence="12">Energy transducer TonB</fullName>
    </submittedName>
</protein>
<dbReference type="RefSeq" id="WP_232176160.1">
    <property type="nucleotide sequence ID" value="NZ_JAJPWV010000002.1"/>
</dbReference>
<keyword evidence="10" id="KW-0732">Signal</keyword>
<keyword evidence="6" id="KW-0812">Transmembrane</keyword>
<name>A0ABS8U1L2_9SPHI</name>
<keyword evidence="3" id="KW-0813">Transport</keyword>
<evidence type="ECO:0000256" key="6">
    <source>
        <dbReference type="ARBA" id="ARBA00022692"/>
    </source>
</evidence>
<dbReference type="PANTHER" id="PTHR33446">
    <property type="entry name" value="PROTEIN TONB-RELATED"/>
    <property type="match status" value="1"/>
</dbReference>
<comment type="caution">
    <text evidence="12">The sequence shown here is derived from an EMBL/GenBank/DDBJ whole genome shotgun (WGS) entry which is preliminary data.</text>
</comment>
<evidence type="ECO:0000259" key="11">
    <source>
        <dbReference type="Pfam" id="PF03544"/>
    </source>
</evidence>
<dbReference type="SUPFAM" id="SSF74653">
    <property type="entry name" value="TolA/TonB C-terminal domain"/>
    <property type="match status" value="1"/>
</dbReference>
<sequence length="132" mass="14395">MIKFTVVFLTLLYSASQLSAQDRPNTDTVKTDSAEVFYPVEVQPSFPGGFPALYKFVSKGVTEANVSGPGRVFLTFIVQKDGSLTDIKVAKSLSEDADKAAIKIMAASPKWEPGISRGKPCRVQYTLPITFK</sequence>
<keyword evidence="8" id="KW-1133">Transmembrane helix</keyword>
<proteinExistence type="inferred from homology"/>
<evidence type="ECO:0000256" key="8">
    <source>
        <dbReference type="ARBA" id="ARBA00022989"/>
    </source>
</evidence>
<dbReference type="PANTHER" id="PTHR33446:SF2">
    <property type="entry name" value="PROTEIN TONB"/>
    <property type="match status" value="1"/>
</dbReference>
<evidence type="ECO:0000313" key="13">
    <source>
        <dbReference type="Proteomes" id="UP001199919"/>
    </source>
</evidence>
<evidence type="ECO:0000256" key="10">
    <source>
        <dbReference type="SAM" id="SignalP"/>
    </source>
</evidence>
<dbReference type="InterPro" id="IPR006260">
    <property type="entry name" value="TonB/TolA_C"/>
</dbReference>
<dbReference type="Gene3D" id="3.30.1150.10">
    <property type="match status" value="1"/>
</dbReference>
<evidence type="ECO:0000256" key="4">
    <source>
        <dbReference type="ARBA" id="ARBA00022475"/>
    </source>
</evidence>
<evidence type="ECO:0000256" key="5">
    <source>
        <dbReference type="ARBA" id="ARBA00022519"/>
    </source>
</evidence>
<reference evidence="12 13" key="1">
    <citation type="submission" date="2021-12" db="EMBL/GenBank/DDBJ databases">
        <title>Mucilaginibacter roseus genome.</title>
        <authorList>
            <person name="Ferreira J.R."/>
            <person name="Newman J.D."/>
        </authorList>
    </citation>
    <scope>NUCLEOTIDE SEQUENCE [LARGE SCALE GENOMIC DNA]</scope>
    <source>
        <strain evidence="12 13">LMG 28454</strain>
    </source>
</reference>
<dbReference type="InterPro" id="IPR037682">
    <property type="entry name" value="TonB_C"/>
</dbReference>
<evidence type="ECO:0000256" key="9">
    <source>
        <dbReference type="ARBA" id="ARBA00023136"/>
    </source>
</evidence>
<feature type="signal peptide" evidence="10">
    <location>
        <begin position="1"/>
        <end position="20"/>
    </location>
</feature>
<dbReference type="Proteomes" id="UP001199919">
    <property type="component" value="Unassembled WGS sequence"/>
</dbReference>
<feature type="chain" id="PRO_5046309042" evidence="10">
    <location>
        <begin position="21"/>
        <end position="132"/>
    </location>
</feature>
<feature type="domain" description="TonB C-terminal" evidence="11">
    <location>
        <begin position="70"/>
        <end position="132"/>
    </location>
</feature>